<accession>A0ABW9GIU0</accession>
<feature type="region of interest" description="Disordered" evidence="1">
    <location>
        <begin position="1"/>
        <end position="24"/>
    </location>
</feature>
<dbReference type="Pfam" id="PF01656">
    <property type="entry name" value="CbiA"/>
    <property type="match status" value="1"/>
</dbReference>
<feature type="compositionally biased region" description="Basic and acidic residues" evidence="1">
    <location>
        <begin position="1"/>
        <end position="19"/>
    </location>
</feature>
<evidence type="ECO:0000256" key="1">
    <source>
        <dbReference type="SAM" id="MobiDB-lite"/>
    </source>
</evidence>
<comment type="caution">
    <text evidence="3">The sequence shown here is derived from an EMBL/GenBank/DDBJ whole genome shotgun (WGS) entry which is preliminary data.</text>
</comment>
<dbReference type="InterPro" id="IPR050625">
    <property type="entry name" value="ParA/MinD_ATPase"/>
</dbReference>
<sequence>MTPDRTDETPDEGTEHGVLDDTGTLDTASITVLGGHISQVSVDLPATDDDEVDDDVVEDEMPVIDAESRAFEVVGIVHLPDADVPPLLTHVPDPEVAAAASDPGLEELPTGDIILEPHPETLDGDGEPEIHDAEIVPDDGEIIDDAADDSVGDPVTGSEESAVAVPDDGDGGETDPDPAPEEDETPPEAGTFADAESAPEAPAADADATDVPADDADASRPEEAAQPAASEETTDAEDTIDEVSGHEPAADAEQMDEILPSEGTGHEAEDVVPTEPEREIDAPAGDSADAVAAPATPLAARAPTPAQEAPVAREVSAASEAPAVPDATTAPETGPVPRTRAERAATGTIGTIPLTRREIHQADEAARAGRMHANERVRTPGGEVALTSKRLGEIDDTRESPDLLTADRLLDPRQVARPEPEGLWQQLVYSVSRHRINLGDGRRARARKDLDRRIATPLSGEARFVPVLSRKGGVGKTTVTSLLGMALADARDDRVIAVDANPDRGTLADRVGGANGRTVRDLVRAHDQVEGYGDVSSIVARDTTRLDVLASDSDPKVSEAFSDEDYRRVADIAAHYYSIVLTDTGTGIVHSVMEATLELADSLVVVAGLSVDEARLASETLTWLETNGYADRVRNAVVVLNNARPGAPLVRESELEAHFRTRVRAVIRMPYDAHVASGSAITFRDLQPGTRQAARELAAAVVEGLRTPVAAA</sequence>
<feature type="compositionally biased region" description="Acidic residues" evidence="1">
    <location>
        <begin position="135"/>
        <end position="151"/>
    </location>
</feature>
<feature type="compositionally biased region" description="Low complexity" evidence="1">
    <location>
        <begin position="187"/>
        <end position="211"/>
    </location>
</feature>
<dbReference type="PANTHER" id="PTHR43384:SF14">
    <property type="entry name" value="ESX-1 SECRETION-ASSOCIATED PROTEIN ESPI"/>
    <property type="match status" value="1"/>
</dbReference>
<reference evidence="3 4" key="1">
    <citation type="submission" date="2023-03" db="EMBL/GenBank/DDBJ databases">
        <title>MT1 and MT2 Draft Genomes of Novel Species.</title>
        <authorList>
            <person name="Venkateswaran K."/>
        </authorList>
    </citation>
    <scope>NUCLEOTIDE SEQUENCE [LARGE SCALE GENOMIC DNA]</scope>
    <source>
        <strain evidence="3 4">IF8SW-P5</strain>
    </source>
</reference>
<dbReference type="Gene3D" id="3.40.50.300">
    <property type="entry name" value="P-loop containing nucleotide triphosphate hydrolases"/>
    <property type="match status" value="1"/>
</dbReference>
<feature type="compositionally biased region" description="Acidic residues" evidence="1">
    <location>
        <begin position="167"/>
        <end position="186"/>
    </location>
</feature>
<feature type="compositionally biased region" description="Acidic residues" evidence="1">
    <location>
        <begin position="232"/>
        <end position="241"/>
    </location>
</feature>
<dbReference type="InterPro" id="IPR002586">
    <property type="entry name" value="CobQ/CobB/MinD/ParA_Nub-bd_dom"/>
</dbReference>
<dbReference type="Proteomes" id="UP001630303">
    <property type="component" value="Unassembled WGS sequence"/>
</dbReference>
<proteinExistence type="predicted"/>
<dbReference type="SUPFAM" id="SSF52540">
    <property type="entry name" value="P-loop containing nucleoside triphosphate hydrolases"/>
    <property type="match status" value="1"/>
</dbReference>
<feature type="domain" description="CobQ/CobB/MinD/ParA nucleotide binding" evidence="2">
    <location>
        <begin position="467"/>
        <end position="676"/>
    </location>
</feature>
<dbReference type="PANTHER" id="PTHR43384">
    <property type="entry name" value="SEPTUM SITE-DETERMINING PROTEIN MIND HOMOLOG, CHLOROPLASTIC-RELATED"/>
    <property type="match status" value="1"/>
</dbReference>
<name>A0ABW9GIU0_9MICO</name>
<protein>
    <submittedName>
        <fullName evidence="3">MinD/ParA family protein</fullName>
    </submittedName>
</protein>
<evidence type="ECO:0000259" key="2">
    <source>
        <dbReference type="Pfam" id="PF01656"/>
    </source>
</evidence>
<feature type="compositionally biased region" description="Low complexity" evidence="1">
    <location>
        <begin position="282"/>
        <end position="306"/>
    </location>
</feature>
<evidence type="ECO:0000313" key="3">
    <source>
        <dbReference type="EMBL" id="MFM2721723.1"/>
    </source>
</evidence>
<organism evidence="3 4">
    <name type="scientific">Microbacterium mcarthurae</name>
    <dbReference type="NCBI Taxonomy" id="3035918"/>
    <lineage>
        <taxon>Bacteria</taxon>
        <taxon>Bacillati</taxon>
        <taxon>Actinomycetota</taxon>
        <taxon>Actinomycetes</taxon>
        <taxon>Micrococcales</taxon>
        <taxon>Microbacteriaceae</taxon>
        <taxon>Microbacterium</taxon>
    </lineage>
</organism>
<feature type="region of interest" description="Disordered" evidence="1">
    <location>
        <begin position="101"/>
        <end position="341"/>
    </location>
</feature>
<dbReference type="RefSeq" id="WP_239275928.1">
    <property type="nucleotide sequence ID" value="NZ_JAROCE010000006.1"/>
</dbReference>
<dbReference type="InterPro" id="IPR027417">
    <property type="entry name" value="P-loop_NTPase"/>
</dbReference>
<keyword evidence="4" id="KW-1185">Reference proteome</keyword>
<feature type="compositionally biased region" description="Basic and acidic residues" evidence="1">
    <location>
        <begin position="264"/>
        <end position="281"/>
    </location>
</feature>
<gene>
    <name evidence="3" type="ORF">P5G46_14485</name>
</gene>
<dbReference type="EMBL" id="JAROCE010000006">
    <property type="protein sequence ID" value="MFM2721723.1"/>
    <property type="molecule type" value="Genomic_DNA"/>
</dbReference>
<evidence type="ECO:0000313" key="4">
    <source>
        <dbReference type="Proteomes" id="UP001630303"/>
    </source>
</evidence>